<feature type="domain" description="Thioredoxin" evidence="3">
    <location>
        <begin position="36"/>
        <end position="178"/>
    </location>
</feature>
<keyword evidence="2" id="KW-0732">Signal</keyword>
<name>A0A843YY73_9BURK</name>
<dbReference type="InterPro" id="IPR013766">
    <property type="entry name" value="Thioredoxin_domain"/>
</dbReference>
<evidence type="ECO:0000256" key="2">
    <source>
        <dbReference type="SAM" id="SignalP"/>
    </source>
</evidence>
<proteinExistence type="predicted"/>
<dbReference type="EMBL" id="WINI01000009">
    <property type="protein sequence ID" value="MQR02418.1"/>
    <property type="molecule type" value="Genomic_DNA"/>
</dbReference>
<dbReference type="Gene3D" id="3.40.30.10">
    <property type="entry name" value="Glutaredoxin"/>
    <property type="match status" value="1"/>
</dbReference>
<dbReference type="CDD" id="cd02966">
    <property type="entry name" value="TlpA_like_family"/>
    <property type="match status" value="1"/>
</dbReference>
<dbReference type="GO" id="GO:0016209">
    <property type="term" value="F:antioxidant activity"/>
    <property type="evidence" value="ECO:0007669"/>
    <property type="project" value="InterPro"/>
</dbReference>
<dbReference type="PROSITE" id="PS51352">
    <property type="entry name" value="THIOREDOXIN_2"/>
    <property type="match status" value="1"/>
</dbReference>
<protein>
    <submittedName>
        <fullName evidence="4">Redoxin domain-containing protein</fullName>
    </submittedName>
</protein>
<dbReference type="InterPro" id="IPR017937">
    <property type="entry name" value="Thioredoxin_CS"/>
</dbReference>
<dbReference type="InterPro" id="IPR050553">
    <property type="entry name" value="Thioredoxin_ResA/DsbE_sf"/>
</dbReference>
<dbReference type="PROSITE" id="PS00194">
    <property type="entry name" value="THIOREDOXIN_1"/>
    <property type="match status" value="1"/>
</dbReference>
<keyword evidence="1" id="KW-0676">Redox-active center</keyword>
<sequence>MHSNPLKPSFWLRAALICSLLISIFSWSSSANATTLTVGKPAPPLVLHTLDGRNISSSDLRGKVVILTFWASWCGPCREELPLLSAYAAKHAKQGLEVLGFSLDSPGDLPEVRKVAASLSFPVGLLGSPWAGDYGRIWHIPVNFTIDRNGILVDNGWDDKEPVWTSERLERIVTPLLR</sequence>
<dbReference type="Pfam" id="PF00578">
    <property type="entry name" value="AhpC-TSA"/>
    <property type="match status" value="1"/>
</dbReference>
<evidence type="ECO:0000259" key="3">
    <source>
        <dbReference type="PROSITE" id="PS51352"/>
    </source>
</evidence>
<keyword evidence="5" id="KW-1185">Reference proteome</keyword>
<reference evidence="4 5" key="1">
    <citation type="submission" date="2019-10" db="EMBL/GenBank/DDBJ databases">
        <title>Glaciimonas soli sp. nov., a psychrophilic bacterium isolated from the forest soil of a high elevation mountain in Taiwan.</title>
        <authorList>
            <person name="Wang L.-T."/>
            <person name="Shieh W.Y."/>
        </authorList>
    </citation>
    <scope>NUCLEOTIDE SEQUENCE [LARGE SCALE GENOMIC DNA]</scope>
    <source>
        <strain evidence="4 5">GS1</strain>
    </source>
</reference>
<dbReference type="Proteomes" id="UP000451565">
    <property type="component" value="Unassembled WGS sequence"/>
</dbReference>
<feature type="chain" id="PRO_5033021665" evidence="2">
    <location>
        <begin position="34"/>
        <end position="178"/>
    </location>
</feature>
<evidence type="ECO:0000313" key="4">
    <source>
        <dbReference type="EMBL" id="MQR02418.1"/>
    </source>
</evidence>
<dbReference type="SUPFAM" id="SSF52833">
    <property type="entry name" value="Thioredoxin-like"/>
    <property type="match status" value="1"/>
</dbReference>
<dbReference type="GO" id="GO:0015036">
    <property type="term" value="F:disulfide oxidoreductase activity"/>
    <property type="evidence" value="ECO:0007669"/>
    <property type="project" value="UniProtKB-ARBA"/>
</dbReference>
<dbReference type="AlphaFoldDB" id="A0A843YY73"/>
<gene>
    <name evidence="4" type="ORF">GEV47_17210</name>
</gene>
<dbReference type="RefSeq" id="WP_153236048.1">
    <property type="nucleotide sequence ID" value="NZ_WINI01000009.1"/>
</dbReference>
<dbReference type="InterPro" id="IPR000866">
    <property type="entry name" value="AhpC/TSA"/>
</dbReference>
<evidence type="ECO:0000256" key="1">
    <source>
        <dbReference type="ARBA" id="ARBA00023284"/>
    </source>
</evidence>
<organism evidence="4 5">
    <name type="scientific">Glaciimonas soli</name>
    <dbReference type="NCBI Taxonomy" id="2590999"/>
    <lineage>
        <taxon>Bacteria</taxon>
        <taxon>Pseudomonadati</taxon>
        <taxon>Pseudomonadota</taxon>
        <taxon>Betaproteobacteria</taxon>
        <taxon>Burkholderiales</taxon>
        <taxon>Oxalobacteraceae</taxon>
        <taxon>Glaciimonas</taxon>
    </lineage>
</organism>
<dbReference type="PANTHER" id="PTHR42852">
    <property type="entry name" value="THIOL:DISULFIDE INTERCHANGE PROTEIN DSBE"/>
    <property type="match status" value="1"/>
</dbReference>
<comment type="caution">
    <text evidence="4">The sequence shown here is derived from an EMBL/GenBank/DDBJ whole genome shotgun (WGS) entry which is preliminary data.</text>
</comment>
<evidence type="ECO:0000313" key="5">
    <source>
        <dbReference type="Proteomes" id="UP000451565"/>
    </source>
</evidence>
<feature type="signal peptide" evidence="2">
    <location>
        <begin position="1"/>
        <end position="33"/>
    </location>
</feature>
<accession>A0A843YY73</accession>
<dbReference type="InterPro" id="IPR036249">
    <property type="entry name" value="Thioredoxin-like_sf"/>
</dbReference>
<dbReference type="PANTHER" id="PTHR42852:SF17">
    <property type="entry name" value="THIOREDOXIN-LIKE PROTEIN HI_1115"/>
    <property type="match status" value="1"/>
</dbReference>
<dbReference type="OrthoDB" id="9811352at2"/>